<dbReference type="Gene3D" id="3.30.70.660">
    <property type="entry name" value="Pseudouridine synthase I, catalytic domain, C-terminal subdomain"/>
    <property type="match status" value="1"/>
</dbReference>
<dbReference type="PANTHER" id="PTHR11142:SF0">
    <property type="entry name" value="TRNA PSEUDOURIDINE SYNTHASE-LIKE 1"/>
    <property type="match status" value="1"/>
</dbReference>
<dbReference type="AlphaFoldDB" id="A0A450W6C1"/>
<dbReference type="SUPFAM" id="SSF55120">
    <property type="entry name" value="Pseudouridine synthase"/>
    <property type="match status" value="1"/>
</dbReference>
<sequence length="122" mass="13511">MQAAGDYLLGEHDFSAFRASRCQAASPVRTIHHLRIIRHGECIYIDVIANAFLHHMVRNIVGVLIAVGLGKQEPDWANRILATRDRTQGGVTAPAGGLCLMGIEYPEHFRIPRISSSPIIER</sequence>
<accession>A0A450W6C1</accession>
<comment type="catalytic activity">
    <reaction evidence="4">
        <text>uridine(38/39/40) in tRNA = pseudouridine(38/39/40) in tRNA</text>
        <dbReference type="Rhea" id="RHEA:22376"/>
        <dbReference type="Rhea" id="RHEA-COMP:10085"/>
        <dbReference type="Rhea" id="RHEA-COMP:10087"/>
        <dbReference type="ChEBI" id="CHEBI:65314"/>
        <dbReference type="ChEBI" id="CHEBI:65315"/>
        <dbReference type="EC" id="5.4.99.12"/>
    </reaction>
</comment>
<dbReference type="GO" id="GO:0031119">
    <property type="term" value="P:tRNA pseudouridine synthesis"/>
    <property type="evidence" value="ECO:0007669"/>
    <property type="project" value="TreeGrafter"/>
</dbReference>
<protein>
    <recommendedName>
        <fullName evidence="4">tRNA pseudouridine synthase</fullName>
        <ecNumber evidence="4">5.4.99.12</ecNumber>
    </recommendedName>
</protein>
<dbReference type="PANTHER" id="PTHR11142">
    <property type="entry name" value="PSEUDOURIDYLATE SYNTHASE"/>
    <property type="match status" value="1"/>
</dbReference>
<gene>
    <name evidence="6" type="ORF">BECKLPF1236A_GA0070988_100735</name>
</gene>
<evidence type="ECO:0000256" key="4">
    <source>
        <dbReference type="RuleBase" id="RU003792"/>
    </source>
</evidence>
<dbReference type="InterPro" id="IPR020095">
    <property type="entry name" value="PsdUridine_synth_TruA_C"/>
</dbReference>
<comment type="similarity">
    <text evidence="1 4">Belongs to the tRNA pseudouridine synthase TruA family.</text>
</comment>
<evidence type="ECO:0000256" key="2">
    <source>
        <dbReference type="ARBA" id="ARBA00022694"/>
    </source>
</evidence>
<organism evidence="6">
    <name type="scientific">Candidatus Kentrum sp. LPFa</name>
    <dbReference type="NCBI Taxonomy" id="2126335"/>
    <lineage>
        <taxon>Bacteria</taxon>
        <taxon>Pseudomonadati</taxon>
        <taxon>Pseudomonadota</taxon>
        <taxon>Gammaproteobacteria</taxon>
        <taxon>Candidatus Kentrum</taxon>
    </lineage>
</organism>
<feature type="domain" description="Pseudouridine synthase I TruA alpha/beta" evidence="5">
    <location>
        <begin position="7"/>
        <end position="106"/>
    </location>
</feature>
<evidence type="ECO:0000259" key="5">
    <source>
        <dbReference type="Pfam" id="PF01416"/>
    </source>
</evidence>
<dbReference type="EC" id="5.4.99.12" evidence="4"/>
<dbReference type="InterPro" id="IPR001406">
    <property type="entry name" value="PsdUridine_synth_TruA"/>
</dbReference>
<dbReference type="GO" id="GO:0160147">
    <property type="term" value="F:tRNA pseudouridine(38-40) synthase activity"/>
    <property type="evidence" value="ECO:0007669"/>
    <property type="project" value="UniProtKB-EC"/>
</dbReference>
<evidence type="ECO:0000256" key="1">
    <source>
        <dbReference type="ARBA" id="ARBA00009375"/>
    </source>
</evidence>
<dbReference type="GO" id="GO:0003723">
    <property type="term" value="F:RNA binding"/>
    <property type="evidence" value="ECO:0007669"/>
    <property type="project" value="InterPro"/>
</dbReference>
<evidence type="ECO:0000313" key="6">
    <source>
        <dbReference type="EMBL" id="VFK12576.1"/>
    </source>
</evidence>
<name>A0A450W6C1_9GAMM</name>
<dbReference type="InterPro" id="IPR020097">
    <property type="entry name" value="PsdUridine_synth_TruA_a/b_dom"/>
</dbReference>
<dbReference type="EMBL" id="CAADFM010000073">
    <property type="protein sequence ID" value="VFK12576.1"/>
    <property type="molecule type" value="Genomic_DNA"/>
</dbReference>
<keyword evidence="3 4" id="KW-0413">Isomerase</keyword>
<reference evidence="6" key="1">
    <citation type="submission" date="2019-02" db="EMBL/GenBank/DDBJ databases">
        <authorList>
            <person name="Gruber-Vodicka R. H."/>
            <person name="Seah K. B. B."/>
        </authorList>
    </citation>
    <scope>NUCLEOTIDE SEQUENCE</scope>
    <source>
        <strain evidence="6">BECK_S312</strain>
    </source>
</reference>
<keyword evidence="2 4" id="KW-0819">tRNA processing</keyword>
<dbReference type="Pfam" id="PF01416">
    <property type="entry name" value="PseudoU_synth_1"/>
    <property type="match status" value="1"/>
</dbReference>
<evidence type="ECO:0000256" key="3">
    <source>
        <dbReference type="ARBA" id="ARBA00023235"/>
    </source>
</evidence>
<proteinExistence type="inferred from homology"/>
<dbReference type="InterPro" id="IPR020103">
    <property type="entry name" value="PsdUridine_synth_cat_dom_sf"/>
</dbReference>